<name>A0A1B6ELM6_9HEMI</name>
<comment type="catalytic activity">
    <reaction evidence="1">
        <text>Hydrolysis of terminal non-reducing N-acetyl-D-hexosamine residues in N-acetyl-beta-D-hexosaminides.</text>
        <dbReference type="EC" id="3.2.1.52"/>
    </reaction>
</comment>
<comment type="similarity">
    <text evidence="2">Belongs to the glycosyl hydrolase 20 family.</text>
</comment>
<evidence type="ECO:0000256" key="3">
    <source>
        <dbReference type="ARBA" id="ARBA00012663"/>
    </source>
</evidence>
<proteinExistence type="inferred from homology"/>
<keyword evidence="4" id="KW-0378">Hydrolase</keyword>
<dbReference type="GO" id="GO:0005975">
    <property type="term" value="P:carbohydrate metabolic process"/>
    <property type="evidence" value="ECO:0007669"/>
    <property type="project" value="InterPro"/>
</dbReference>
<dbReference type="EMBL" id="GECZ01030929">
    <property type="protein sequence ID" value="JAS38840.1"/>
    <property type="molecule type" value="Transcribed_RNA"/>
</dbReference>
<dbReference type="Pfam" id="PF00728">
    <property type="entry name" value="Glyco_hydro_20"/>
    <property type="match status" value="1"/>
</dbReference>
<protein>
    <recommendedName>
        <fullName evidence="3">beta-N-acetylhexosaminidase</fullName>
        <ecNumber evidence="3">3.2.1.52</ecNumber>
    </recommendedName>
</protein>
<dbReference type="GO" id="GO:0006689">
    <property type="term" value="P:ganglioside catabolic process"/>
    <property type="evidence" value="ECO:0007669"/>
    <property type="project" value="TreeGrafter"/>
</dbReference>
<feature type="domain" description="Glycoside hydrolase family 20 catalytic" evidence="5">
    <location>
        <begin position="11"/>
        <end position="113"/>
    </location>
</feature>
<dbReference type="Gene3D" id="3.20.20.80">
    <property type="entry name" value="Glycosidases"/>
    <property type="match status" value="1"/>
</dbReference>
<organism evidence="6">
    <name type="scientific">Cuerna arida</name>
    <dbReference type="NCBI Taxonomy" id="1464854"/>
    <lineage>
        <taxon>Eukaryota</taxon>
        <taxon>Metazoa</taxon>
        <taxon>Ecdysozoa</taxon>
        <taxon>Arthropoda</taxon>
        <taxon>Hexapoda</taxon>
        <taxon>Insecta</taxon>
        <taxon>Pterygota</taxon>
        <taxon>Neoptera</taxon>
        <taxon>Paraneoptera</taxon>
        <taxon>Hemiptera</taxon>
        <taxon>Auchenorrhyncha</taxon>
        <taxon>Membracoidea</taxon>
        <taxon>Cicadellidae</taxon>
        <taxon>Cicadellinae</taxon>
        <taxon>Proconiini</taxon>
        <taxon>Cuerna</taxon>
    </lineage>
</organism>
<dbReference type="GO" id="GO:0030203">
    <property type="term" value="P:glycosaminoglycan metabolic process"/>
    <property type="evidence" value="ECO:0007669"/>
    <property type="project" value="TreeGrafter"/>
</dbReference>
<dbReference type="InterPro" id="IPR015883">
    <property type="entry name" value="Glyco_hydro_20_cat"/>
</dbReference>
<dbReference type="GO" id="GO:0016020">
    <property type="term" value="C:membrane"/>
    <property type="evidence" value="ECO:0007669"/>
    <property type="project" value="TreeGrafter"/>
</dbReference>
<dbReference type="InterPro" id="IPR025705">
    <property type="entry name" value="Beta_hexosaminidase_sua/sub"/>
</dbReference>
<reference evidence="6" key="1">
    <citation type="submission" date="2015-11" db="EMBL/GenBank/DDBJ databases">
        <title>De novo transcriptome assembly of four potential Pierce s Disease insect vectors from Arizona vineyards.</title>
        <authorList>
            <person name="Tassone E.E."/>
        </authorList>
    </citation>
    <scope>NUCLEOTIDE SEQUENCE</scope>
</reference>
<dbReference type="PANTHER" id="PTHR22600:SF21">
    <property type="entry name" value="BETA-HEXOSAMINIDASE A"/>
    <property type="match status" value="1"/>
</dbReference>
<sequence>YCMGRKFDEDSKFDNTDMTFHFWKPKSDYLIKEVIKRGYNVLYSSCWYLDHLANGGDWRKFYSCTIDVKDLSYEQKKRIFGGEVCMWTEVVDESNLISRVWPRASAAAERLWNYENIEDIEEVSRRLEEHYCRLKEHGISAQ</sequence>
<dbReference type="EC" id="3.2.1.52" evidence="3"/>
<accession>A0A1B6ELM6</accession>
<dbReference type="AlphaFoldDB" id="A0A1B6ELM6"/>
<dbReference type="GO" id="GO:0004563">
    <property type="term" value="F:beta-N-acetylhexosaminidase activity"/>
    <property type="evidence" value="ECO:0007669"/>
    <property type="project" value="UniProtKB-EC"/>
</dbReference>
<dbReference type="PANTHER" id="PTHR22600">
    <property type="entry name" value="BETA-HEXOSAMINIDASE"/>
    <property type="match status" value="1"/>
</dbReference>
<dbReference type="PRINTS" id="PR00738">
    <property type="entry name" value="GLHYDRLASE20"/>
</dbReference>
<evidence type="ECO:0000256" key="4">
    <source>
        <dbReference type="ARBA" id="ARBA00022801"/>
    </source>
</evidence>
<dbReference type="GO" id="GO:0005764">
    <property type="term" value="C:lysosome"/>
    <property type="evidence" value="ECO:0007669"/>
    <property type="project" value="TreeGrafter"/>
</dbReference>
<evidence type="ECO:0000259" key="5">
    <source>
        <dbReference type="Pfam" id="PF00728"/>
    </source>
</evidence>
<evidence type="ECO:0000313" key="6">
    <source>
        <dbReference type="EMBL" id="JAS38840.1"/>
    </source>
</evidence>
<evidence type="ECO:0000256" key="2">
    <source>
        <dbReference type="ARBA" id="ARBA00006285"/>
    </source>
</evidence>
<dbReference type="SUPFAM" id="SSF51445">
    <property type="entry name" value="(Trans)glycosidases"/>
    <property type="match status" value="1"/>
</dbReference>
<evidence type="ECO:0000256" key="1">
    <source>
        <dbReference type="ARBA" id="ARBA00001231"/>
    </source>
</evidence>
<feature type="non-terminal residue" evidence="6">
    <location>
        <position position="142"/>
    </location>
</feature>
<dbReference type="InterPro" id="IPR017853">
    <property type="entry name" value="GH"/>
</dbReference>
<feature type="non-terminal residue" evidence="6">
    <location>
        <position position="1"/>
    </location>
</feature>
<gene>
    <name evidence="6" type="ORF">g.45192</name>
</gene>